<dbReference type="Pfam" id="PF01103">
    <property type="entry name" value="Omp85"/>
    <property type="match status" value="1"/>
</dbReference>
<evidence type="ECO:0000256" key="5">
    <source>
        <dbReference type="ARBA" id="ARBA00022737"/>
    </source>
</evidence>
<evidence type="ECO:0000256" key="6">
    <source>
        <dbReference type="ARBA" id="ARBA00023136"/>
    </source>
</evidence>
<dbReference type="InterPro" id="IPR034746">
    <property type="entry name" value="POTRA"/>
</dbReference>
<dbReference type="PROSITE" id="PS51779">
    <property type="entry name" value="POTRA"/>
    <property type="match status" value="5"/>
</dbReference>
<keyword evidence="7 8" id="KW-0998">Cell outer membrane</keyword>
<organism evidence="11 12">
    <name type="scientific">Spiribacter pallidus</name>
    <dbReference type="NCBI Taxonomy" id="1987936"/>
    <lineage>
        <taxon>Bacteria</taxon>
        <taxon>Pseudomonadati</taxon>
        <taxon>Pseudomonadota</taxon>
        <taxon>Gammaproteobacteria</taxon>
        <taxon>Chromatiales</taxon>
        <taxon>Ectothiorhodospiraceae</taxon>
        <taxon>Spiribacter</taxon>
    </lineage>
</organism>
<keyword evidence="3 8" id="KW-0812">Transmembrane</keyword>
<evidence type="ECO:0000259" key="10">
    <source>
        <dbReference type="PROSITE" id="PS51779"/>
    </source>
</evidence>
<feature type="chain" id="PRO_5044940888" description="Outer membrane protein assembly factor BamA" evidence="8">
    <location>
        <begin position="22"/>
        <end position="764"/>
    </location>
</feature>
<dbReference type="NCBIfam" id="TIGR03303">
    <property type="entry name" value="OM_YaeT"/>
    <property type="match status" value="1"/>
</dbReference>
<sequence length="764" mass="85717" precursor="true">MMRTRLAALLFSFFILGTAQAFTIEEIRIRGLDRIAEGTVLNYLPLDVGDELDGTDSADAVEALFDTGFFDDVELLRDGNALIIQVAERPAIARIEFIGNDAIAGDRLREGLAGAGLGEGQSFDRSLLATIERELEQQYFALGYYDIDVQSTVSPLPRNRVGLRLDIEEGEPASVQPIRFIGNRAFDTDELRDRFEMGPAPWWAFLSNRDKYSRERLAADLERLRAFYRDRGYADFDIESTQVTISPDRQRIHVTVNIDEGVQYTVGDIELAGELIYDEAELRPLLAIESSEIFNQRGITRTIEALREKLGERGYAFARINPLPELREADQTVDLTFFVDPAERVYVRRIRISGNETTRDDVIRTELRQYEGTWLSTKDLRDSESRLGRMGFFSDVRIDTPRVPGTSDQVDVEVNATERLSGSLRAGVGFGTDQGVILNLGIQQDNVFGTGDRAEFVANSDDSDTTYRLSYLERNYTMSGIDRRYAVSFRDRDADEADLADYGLQTATASYGYRIPVTSNDRVGVDVEYDDVSLEFNNPSNIQRDFETRNGPDNTVIRTNLSWTRDTRNTAIFPTAGARQQTRLEVALPGVSDLEYYRLSYEQSRYVALSERFTLVLDGTLSYGDAYGEGETLPFYENFYAGGITTVRGYESNSLGPRDDNDDPTGGNLRLLGRAEVRFPIAEDSDGNNLRVSTFVDAGQVWDRDREAAEGPGDVSLSDLRYAAGLGLVYYSPIGPLTMSVARPLNDEQGDETQFFQFTIGAFF</sequence>
<protein>
    <recommendedName>
        <fullName evidence="8 9">Outer membrane protein assembly factor BamA</fullName>
    </recommendedName>
</protein>
<dbReference type="HAMAP" id="MF_01430">
    <property type="entry name" value="OM_assembly_BamA"/>
    <property type="match status" value="1"/>
</dbReference>
<dbReference type="InterPro" id="IPR000184">
    <property type="entry name" value="Bac_surfAg_D15"/>
</dbReference>
<evidence type="ECO:0000256" key="9">
    <source>
        <dbReference type="NCBIfam" id="TIGR03303"/>
    </source>
</evidence>
<keyword evidence="6 8" id="KW-0472">Membrane</keyword>
<evidence type="ECO:0000256" key="3">
    <source>
        <dbReference type="ARBA" id="ARBA00022692"/>
    </source>
</evidence>
<evidence type="ECO:0000313" key="12">
    <source>
        <dbReference type="Proteomes" id="UP001556709"/>
    </source>
</evidence>
<dbReference type="Gene3D" id="2.40.160.50">
    <property type="entry name" value="membrane protein fhac: a member of the omp85/tpsb transporter family"/>
    <property type="match status" value="1"/>
</dbReference>
<evidence type="ECO:0000256" key="1">
    <source>
        <dbReference type="ARBA" id="ARBA00004370"/>
    </source>
</evidence>
<dbReference type="PIRSF" id="PIRSF006076">
    <property type="entry name" value="OM_assembly_OMP85"/>
    <property type="match status" value="1"/>
</dbReference>
<keyword evidence="5 8" id="KW-0677">Repeat</keyword>
<feature type="domain" description="POTRA" evidence="10">
    <location>
        <begin position="264"/>
        <end position="342"/>
    </location>
</feature>
<comment type="subunit">
    <text evidence="8">Part of the Bam complex.</text>
</comment>
<feature type="domain" description="POTRA" evidence="10">
    <location>
        <begin position="90"/>
        <end position="170"/>
    </location>
</feature>
<evidence type="ECO:0000313" key="11">
    <source>
        <dbReference type="EMBL" id="MEX0469177.1"/>
    </source>
</evidence>
<keyword evidence="12" id="KW-1185">Reference proteome</keyword>
<gene>
    <name evidence="8 11" type="primary">bamA</name>
    <name evidence="11" type="ORF">V6X73_05500</name>
</gene>
<dbReference type="Gene3D" id="3.10.20.310">
    <property type="entry name" value="membrane protein fhac"/>
    <property type="match status" value="5"/>
</dbReference>
<dbReference type="Pfam" id="PF07244">
    <property type="entry name" value="POTRA"/>
    <property type="match status" value="4"/>
</dbReference>
<evidence type="ECO:0000256" key="8">
    <source>
        <dbReference type="HAMAP-Rule" id="MF_01430"/>
    </source>
</evidence>
<proteinExistence type="inferred from homology"/>
<keyword evidence="2 8" id="KW-1134">Transmembrane beta strand</keyword>
<evidence type="ECO:0000256" key="7">
    <source>
        <dbReference type="ARBA" id="ARBA00023237"/>
    </source>
</evidence>
<dbReference type="Proteomes" id="UP001556709">
    <property type="component" value="Unassembled WGS sequence"/>
</dbReference>
<dbReference type="EMBL" id="JBAKFM010000002">
    <property type="protein sequence ID" value="MEX0469177.1"/>
    <property type="molecule type" value="Genomic_DNA"/>
</dbReference>
<dbReference type="InterPro" id="IPR039910">
    <property type="entry name" value="D15-like"/>
</dbReference>
<dbReference type="RefSeq" id="WP_367958589.1">
    <property type="nucleotide sequence ID" value="NZ_JBAKFK010000002.1"/>
</dbReference>
<name>A0ABV3TC24_9GAMM</name>
<reference evidence="11 12" key="1">
    <citation type="submission" date="2024-02" db="EMBL/GenBank/DDBJ databases">
        <title>New especies of Spiribacter isolated from saline water.</title>
        <authorList>
            <person name="Leon M.J."/>
            <person name="De La Haba R."/>
            <person name="Sanchez-Porro C."/>
            <person name="Ventosa A."/>
        </authorList>
    </citation>
    <scope>NUCLEOTIDE SEQUENCE [LARGE SCALE GENOMIC DNA]</scope>
    <source>
        <strain evidence="12">ag22IC6-390</strain>
    </source>
</reference>
<dbReference type="InterPro" id="IPR023707">
    <property type="entry name" value="OM_assembly_BamA"/>
</dbReference>
<dbReference type="PANTHER" id="PTHR12815:SF23">
    <property type="entry name" value="OUTER MEMBRANE PROTEIN ASSEMBLY FACTOR BAMA"/>
    <property type="match status" value="1"/>
</dbReference>
<feature type="signal peptide" evidence="8">
    <location>
        <begin position="1"/>
        <end position="21"/>
    </location>
</feature>
<feature type="domain" description="POTRA" evidence="10">
    <location>
        <begin position="22"/>
        <end position="89"/>
    </location>
</feature>
<comment type="similarity">
    <text evidence="8">Belongs to the BamA family.</text>
</comment>
<evidence type="ECO:0000256" key="2">
    <source>
        <dbReference type="ARBA" id="ARBA00022452"/>
    </source>
</evidence>
<evidence type="ECO:0000256" key="4">
    <source>
        <dbReference type="ARBA" id="ARBA00022729"/>
    </source>
</evidence>
<comment type="function">
    <text evidence="8">Part of the outer membrane protein assembly complex, which is involved in assembly and insertion of beta-barrel proteins into the outer membrane.</text>
</comment>
<dbReference type="InterPro" id="IPR010827">
    <property type="entry name" value="BamA/TamA_POTRA"/>
</dbReference>
<comment type="caution">
    <text evidence="11">The sequence shown here is derived from an EMBL/GenBank/DDBJ whole genome shotgun (WGS) entry which is preliminary data.</text>
</comment>
<feature type="domain" description="POTRA" evidence="10">
    <location>
        <begin position="345"/>
        <end position="419"/>
    </location>
</feature>
<comment type="subcellular location">
    <subcellularLocation>
        <location evidence="8">Cell outer membrane</location>
    </subcellularLocation>
    <subcellularLocation>
        <location evidence="1">Membrane</location>
    </subcellularLocation>
</comment>
<accession>A0ABV3TC24</accession>
<keyword evidence="4 8" id="KW-0732">Signal</keyword>
<feature type="domain" description="POTRA" evidence="10">
    <location>
        <begin position="173"/>
        <end position="261"/>
    </location>
</feature>
<dbReference type="PANTHER" id="PTHR12815">
    <property type="entry name" value="SORTING AND ASSEMBLY MACHINERY SAMM50 PROTEIN FAMILY MEMBER"/>
    <property type="match status" value="1"/>
</dbReference>